<evidence type="ECO:0000313" key="4">
    <source>
        <dbReference type="EMBL" id="GGY82026.1"/>
    </source>
</evidence>
<dbReference type="EMBL" id="BMXV01000008">
    <property type="protein sequence ID" value="GGY82026.1"/>
    <property type="molecule type" value="Genomic_DNA"/>
</dbReference>
<organism evidence="4 5">
    <name type="scientific">Marinobacter zhanjiangensis</name>
    <dbReference type="NCBI Taxonomy" id="578215"/>
    <lineage>
        <taxon>Bacteria</taxon>
        <taxon>Pseudomonadati</taxon>
        <taxon>Pseudomonadota</taxon>
        <taxon>Gammaproteobacteria</taxon>
        <taxon>Pseudomonadales</taxon>
        <taxon>Marinobacteraceae</taxon>
        <taxon>Marinobacter</taxon>
    </lineage>
</organism>
<evidence type="ECO:0000256" key="2">
    <source>
        <dbReference type="ARBA" id="ARBA00022908"/>
    </source>
</evidence>
<sequence length="101" mass="10924">MPKKSRELSATEVKRLTHGISADGNEYNALHPVGGVAGLLLQVKPSGAKSWIYRTQVAGKRRNIGLGGFPDVTLAQARDKARTMREKIKEGVDPVEPFSAP</sequence>
<keyword evidence="5" id="KW-1185">Reference proteome</keyword>
<dbReference type="Pfam" id="PF13356">
    <property type="entry name" value="Arm-DNA-bind_3"/>
    <property type="match status" value="1"/>
</dbReference>
<dbReference type="InterPro" id="IPR025166">
    <property type="entry name" value="Integrase_DNA_bind_dom"/>
</dbReference>
<accession>A0ABQ3B6Z5</accession>
<comment type="caution">
    <text evidence="4">The sequence shown here is derived from an EMBL/GenBank/DDBJ whole genome shotgun (WGS) entry which is preliminary data.</text>
</comment>
<gene>
    <name evidence="4" type="ORF">GCM10007071_31730</name>
</gene>
<dbReference type="PANTHER" id="PTHR30629:SF2">
    <property type="entry name" value="PROPHAGE INTEGRASE INTS-RELATED"/>
    <property type="match status" value="1"/>
</dbReference>
<keyword evidence="2" id="KW-0229">DNA integration</keyword>
<evidence type="ECO:0000256" key="1">
    <source>
        <dbReference type="ARBA" id="ARBA00008857"/>
    </source>
</evidence>
<dbReference type="RefSeq" id="WP_227712553.1">
    <property type="nucleotide sequence ID" value="NZ_BMXV01000008.1"/>
</dbReference>
<dbReference type="PANTHER" id="PTHR30629">
    <property type="entry name" value="PROPHAGE INTEGRASE"/>
    <property type="match status" value="1"/>
</dbReference>
<comment type="similarity">
    <text evidence="1">Belongs to the 'phage' integrase family.</text>
</comment>
<evidence type="ECO:0000313" key="5">
    <source>
        <dbReference type="Proteomes" id="UP000601597"/>
    </source>
</evidence>
<evidence type="ECO:0000259" key="3">
    <source>
        <dbReference type="Pfam" id="PF13356"/>
    </source>
</evidence>
<name>A0ABQ3B6Z5_9GAMM</name>
<reference evidence="5" key="1">
    <citation type="journal article" date="2019" name="Int. J. Syst. Evol. Microbiol.">
        <title>The Global Catalogue of Microorganisms (GCM) 10K type strain sequencing project: providing services to taxonomists for standard genome sequencing and annotation.</title>
        <authorList>
            <consortium name="The Broad Institute Genomics Platform"/>
            <consortium name="The Broad Institute Genome Sequencing Center for Infectious Disease"/>
            <person name="Wu L."/>
            <person name="Ma J."/>
        </authorList>
    </citation>
    <scope>NUCLEOTIDE SEQUENCE [LARGE SCALE GENOMIC DNA]</scope>
    <source>
        <strain evidence="5">KCTC 22280</strain>
    </source>
</reference>
<dbReference type="InterPro" id="IPR038488">
    <property type="entry name" value="Integrase_DNA-bd_sf"/>
</dbReference>
<dbReference type="InterPro" id="IPR050808">
    <property type="entry name" value="Phage_Integrase"/>
</dbReference>
<feature type="domain" description="Integrase DNA-binding" evidence="3">
    <location>
        <begin position="34"/>
        <end position="96"/>
    </location>
</feature>
<dbReference type="Proteomes" id="UP000601597">
    <property type="component" value="Unassembled WGS sequence"/>
</dbReference>
<proteinExistence type="inferred from homology"/>
<dbReference type="Gene3D" id="3.30.160.390">
    <property type="entry name" value="Integrase, DNA-binding domain"/>
    <property type="match status" value="1"/>
</dbReference>
<protein>
    <recommendedName>
        <fullName evidence="3">Integrase DNA-binding domain-containing protein</fullName>
    </recommendedName>
</protein>